<dbReference type="Gene3D" id="1.10.12.10">
    <property type="entry name" value="Lyase 2-enoyl-coa Hydratase, Chain A, domain 2"/>
    <property type="match status" value="1"/>
</dbReference>
<dbReference type="InterPro" id="IPR018376">
    <property type="entry name" value="Enoyl-CoA_hyd/isom_CS"/>
</dbReference>
<gene>
    <name evidence="3" type="ORF">GRI72_11675</name>
</gene>
<dbReference type="Proteomes" id="UP000444401">
    <property type="component" value="Unassembled WGS sequence"/>
</dbReference>
<dbReference type="InterPro" id="IPR001753">
    <property type="entry name" value="Enoyl-CoA_hydra/iso"/>
</dbReference>
<dbReference type="InterPro" id="IPR014748">
    <property type="entry name" value="Enoyl-CoA_hydra_C"/>
</dbReference>
<evidence type="ECO:0000313" key="4">
    <source>
        <dbReference type="Proteomes" id="UP000444401"/>
    </source>
</evidence>
<dbReference type="Pfam" id="PF00378">
    <property type="entry name" value="ECH_1"/>
    <property type="match status" value="1"/>
</dbReference>
<dbReference type="Gene3D" id="3.90.226.10">
    <property type="entry name" value="2-enoyl-CoA Hydratase, Chain A, domain 1"/>
    <property type="match status" value="1"/>
</dbReference>
<accession>A0ABW9V0B9</accession>
<dbReference type="PROSITE" id="PS00166">
    <property type="entry name" value="ENOYL_COA_HYDRATASE"/>
    <property type="match status" value="1"/>
</dbReference>
<dbReference type="PANTHER" id="PTHR42964:SF1">
    <property type="entry name" value="POLYKETIDE BIOSYNTHESIS ENOYL-COA HYDRATASE PKSH-RELATED"/>
    <property type="match status" value="1"/>
</dbReference>
<comment type="caution">
    <text evidence="3">The sequence shown here is derived from an EMBL/GenBank/DDBJ whole genome shotgun (WGS) entry which is preliminary data.</text>
</comment>
<dbReference type="RefSeq" id="WP_160734097.1">
    <property type="nucleotide sequence ID" value="NZ_WTYO01000005.1"/>
</dbReference>
<evidence type="ECO:0000256" key="2">
    <source>
        <dbReference type="RuleBase" id="RU003707"/>
    </source>
</evidence>
<keyword evidence="4" id="KW-1185">Reference proteome</keyword>
<organism evidence="3 4">
    <name type="scientific">Pelagerythrobacter marinus</name>
    <dbReference type="NCBI Taxonomy" id="538382"/>
    <lineage>
        <taxon>Bacteria</taxon>
        <taxon>Pseudomonadati</taxon>
        <taxon>Pseudomonadota</taxon>
        <taxon>Alphaproteobacteria</taxon>
        <taxon>Sphingomonadales</taxon>
        <taxon>Erythrobacteraceae</taxon>
        <taxon>Pelagerythrobacter</taxon>
    </lineage>
</organism>
<evidence type="ECO:0000256" key="1">
    <source>
        <dbReference type="ARBA" id="ARBA00005254"/>
    </source>
</evidence>
<dbReference type="EMBL" id="WTYO01000005">
    <property type="protein sequence ID" value="MXO69480.1"/>
    <property type="molecule type" value="Genomic_DNA"/>
</dbReference>
<dbReference type="SUPFAM" id="SSF52096">
    <property type="entry name" value="ClpP/crotonase"/>
    <property type="match status" value="1"/>
</dbReference>
<proteinExistence type="inferred from homology"/>
<dbReference type="InterPro" id="IPR029045">
    <property type="entry name" value="ClpP/crotonase-like_dom_sf"/>
</dbReference>
<dbReference type="PANTHER" id="PTHR42964">
    <property type="entry name" value="ENOYL-COA HYDRATASE"/>
    <property type="match status" value="1"/>
</dbReference>
<sequence length="258" mass="27483">MTAPLRHEREGAIARLLIDRADKKNAFNQEMWEAFPELLADAMADAAVRVLVLQSAAPGAFSAGADIAEFSTGARDPEWRAKNQAAIRRAQHELARADKPTIALIEGACVGGGCGLAIACDLRVATPSAKLGITPARLGLVYSLHDTKLLVDIVGPSQAKRILFTGNLVDGMEAARIGLVDVVSEDAAAQADAIASAVAEASPHSVVSSKRIVRRILDGQVEDDEETLAQFNGAFDGEDFDEGVEAFLAKRKARFRPR</sequence>
<dbReference type="CDD" id="cd06558">
    <property type="entry name" value="crotonase-like"/>
    <property type="match status" value="1"/>
</dbReference>
<name>A0ABW9V0B9_9SPHN</name>
<comment type="similarity">
    <text evidence="1 2">Belongs to the enoyl-CoA hydratase/isomerase family.</text>
</comment>
<evidence type="ECO:0000313" key="3">
    <source>
        <dbReference type="EMBL" id="MXO69480.1"/>
    </source>
</evidence>
<dbReference type="InterPro" id="IPR051683">
    <property type="entry name" value="Enoyl-CoA_Hydratase/Isomerase"/>
</dbReference>
<protein>
    <submittedName>
        <fullName evidence="3">Enoyl-CoA hydratase/isomerase family protein</fullName>
    </submittedName>
</protein>
<reference evidence="3 4" key="1">
    <citation type="submission" date="2019-12" db="EMBL/GenBank/DDBJ databases">
        <title>Genomic-based taxomic classification of the family Erythrobacteraceae.</title>
        <authorList>
            <person name="Xu L."/>
        </authorList>
    </citation>
    <scope>NUCLEOTIDE SEQUENCE [LARGE SCALE GENOMIC DNA]</scope>
    <source>
        <strain evidence="3 4">H32</strain>
    </source>
</reference>